<keyword evidence="2" id="KW-1185">Reference proteome</keyword>
<comment type="caution">
    <text evidence="1">The sequence shown here is derived from an EMBL/GenBank/DDBJ whole genome shotgun (WGS) entry which is preliminary data.</text>
</comment>
<dbReference type="EMBL" id="LVLJ01001166">
    <property type="protein sequence ID" value="OAE31148.1"/>
    <property type="molecule type" value="Genomic_DNA"/>
</dbReference>
<evidence type="ECO:0000313" key="2">
    <source>
        <dbReference type="Proteomes" id="UP000077202"/>
    </source>
</evidence>
<name>A0A176WD41_MARPO</name>
<proteinExistence type="predicted"/>
<protein>
    <submittedName>
        <fullName evidence="1">Uncharacterized protein</fullName>
    </submittedName>
</protein>
<organism evidence="1 2">
    <name type="scientific">Marchantia polymorpha subsp. ruderalis</name>
    <dbReference type="NCBI Taxonomy" id="1480154"/>
    <lineage>
        <taxon>Eukaryota</taxon>
        <taxon>Viridiplantae</taxon>
        <taxon>Streptophyta</taxon>
        <taxon>Embryophyta</taxon>
        <taxon>Marchantiophyta</taxon>
        <taxon>Marchantiopsida</taxon>
        <taxon>Marchantiidae</taxon>
        <taxon>Marchantiales</taxon>
        <taxon>Marchantiaceae</taxon>
        <taxon>Marchantia</taxon>
    </lineage>
</organism>
<sequence length="86" mass="9713">MVVVVEEEEERVRLLASQDYRFAGSWGFLNGTAHVESEIDENWEDWPIPWSSVNRGQLMKERALSDNERGDFSGISRLIVTISGGG</sequence>
<evidence type="ECO:0000313" key="1">
    <source>
        <dbReference type="EMBL" id="OAE31148.1"/>
    </source>
</evidence>
<dbReference type="AlphaFoldDB" id="A0A176WD41"/>
<dbReference type="Proteomes" id="UP000077202">
    <property type="component" value="Unassembled WGS sequence"/>
</dbReference>
<gene>
    <name evidence="1" type="ORF">AXG93_2508s1110</name>
</gene>
<reference evidence="1" key="1">
    <citation type="submission" date="2016-03" db="EMBL/GenBank/DDBJ databases">
        <title>Mechanisms controlling the formation of the plant cell surface in tip-growing cells are functionally conserved among land plants.</title>
        <authorList>
            <person name="Honkanen S."/>
            <person name="Jones V.A."/>
            <person name="Morieri G."/>
            <person name="Champion C."/>
            <person name="Hetherington A.J."/>
            <person name="Kelly S."/>
            <person name="Saint-Marcoux D."/>
            <person name="Proust H."/>
            <person name="Prescott H."/>
            <person name="Dolan L."/>
        </authorList>
    </citation>
    <scope>NUCLEOTIDE SEQUENCE [LARGE SCALE GENOMIC DNA]</scope>
    <source>
        <tissue evidence="1">Whole gametophyte</tissue>
    </source>
</reference>
<accession>A0A176WD41</accession>